<protein>
    <recommendedName>
        <fullName evidence="4">Cytoplasmic protein</fullName>
    </recommendedName>
</protein>
<sequence length="173" mass="19800">MSFGLLAFLFLGIKECRCYYSEMANLDVLFERLSRSSFRRRFRLGVQEQQYLANKGMETILEHGKDFIAQRLAPAEIPNDGKQTPYKGHPIFLAQHATGTCCRGCIEKWHRIEAGKSLSQEEQAYILDVIAHWLDLQKEVPPKKTKAATPSLLKKRKSKAEDVQGSLFPEIEK</sequence>
<organism evidence="2 3">
    <name type="scientific">Zymomonas mobilis subsp. mobilis (strain ATCC 10988 / DSM 424 / LMG 404 / NCIMB 8938 / NRRL B-806 / ZM1)</name>
    <dbReference type="NCBI Taxonomy" id="555217"/>
    <lineage>
        <taxon>Bacteria</taxon>
        <taxon>Pseudomonadati</taxon>
        <taxon>Pseudomonadota</taxon>
        <taxon>Alphaproteobacteria</taxon>
        <taxon>Sphingomonadales</taxon>
        <taxon>Zymomonadaceae</taxon>
        <taxon>Zymomonas</taxon>
    </lineage>
</organism>
<dbReference type="KEGG" id="zmm:Zmob_0300"/>
<dbReference type="InterPro" id="IPR020378">
    <property type="entry name" value="DUF4186"/>
</dbReference>
<dbReference type="RefSeq" id="WP_014500436.1">
    <property type="nucleotide sequence ID" value="NC_017262.1"/>
</dbReference>
<accession>A0A0H3FWL7</accession>
<dbReference type="OrthoDB" id="3781311at2"/>
<reference evidence="2 3" key="1">
    <citation type="journal article" date="2011" name="J. Bacteriol.">
        <title>Genome sequence of the ethanol-producing Zymomonas mobilis subsp. mobilis lectotype strain ATCC 10988.</title>
        <authorList>
            <person name="Pappas K.M."/>
            <person name="Kouvelis V.N."/>
            <person name="Saunders E."/>
            <person name="Brettin T.S."/>
            <person name="Bruce D."/>
            <person name="Detter C."/>
            <person name="Balakireva M."/>
            <person name="Han C.S."/>
            <person name="Savvakis G."/>
            <person name="Kyrpides N.C."/>
            <person name="Typas M.A."/>
        </authorList>
    </citation>
    <scope>NUCLEOTIDE SEQUENCE [LARGE SCALE GENOMIC DNA]</scope>
    <source>
        <strain evidence="3">ATCC 10988 / DSM 424 / CCUG 17860 / LMG 404 / NCIMB 8938 / NRRL B-806 / ZM1</strain>
    </source>
</reference>
<dbReference type="eggNOG" id="ENOG5032RYJ">
    <property type="taxonomic scope" value="Bacteria"/>
</dbReference>
<dbReference type="HOGENOM" id="CLU_132148_0_0_5"/>
<dbReference type="AlphaFoldDB" id="A0A0H3FWL7"/>
<dbReference type="Proteomes" id="UP000001494">
    <property type="component" value="Chromosome"/>
</dbReference>
<proteinExistence type="predicted"/>
<evidence type="ECO:0000313" key="2">
    <source>
        <dbReference type="EMBL" id="AEH62150.1"/>
    </source>
</evidence>
<evidence type="ECO:0000313" key="3">
    <source>
        <dbReference type="Proteomes" id="UP000001494"/>
    </source>
</evidence>
<gene>
    <name evidence="2" type="ordered locus">Zmob_0300</name>
</gene>
<evidence type="ECO:0008006" key="4">
    <source>
        <dbReference type="Google" id="ProtNLM"/>
    </source>
</evidence>
<name>A0A0H3FWL7_ZYMMA</name>
<evidence type="ECO:0000256" key="1">
    <source>
        <dbReference type="SAM" id="MobiDB-lite"/>
    </source>
</evidence>
<feature type="region of interest" description="Disordered" evidence="1">
    <location>
        <begin position="141"/>
        <end position="173"/>
    </location>
</feature>
<dbReference type="Pfam" id="PF13811">
    <property type="entry name" value="DUF4186"/>
    <property type="match status" value="1"/>
</dbReference>
<dbReference type="EMBL" id="CP002850">
    <property type="protein sequence ID" value="AEH62150.1"/>
    <property type="molecule type" value="Genomic_DNA"/>
</dbReference>